<organism evidence="3 4">
    <name type="scientific">Candidatus Nealsonbacteria bacterium RBG_13_37_56</name>
    <dbReference type="NCBI Taxonomy" id="1801661"/>
    <lineage>
        <taxon>Bacteria</taxon>
        <taxon>Candidatus Nealsoniibacteriota</taxon>
    </lineage>
</organism>
<evidence type="ECO:0000256" key="1">
    <source>
        <dbReference type="SAM" id="MobiDB-lite"/>
    </source>
</evidence>
<protein>
    <submittedName>
        <fullName evidence="3">Uncharacterized protein</fullName>
    </submittedName>
</protein>
<comment type="caution">
    <text evidence="3">The sequence shown here is derived from an EMBL/GenBank/DDBJ whole genome shotgun (WGS) entry which is preliminary data.</text>
</comment>
<feature type="region of interest" description="Disordered" evidence="1">
    <location>
        <begin position="1"/>
        <end position="29"/>
    </location>
</feature>
<keyword evidence="2" id="KW-0812">Transmembrane</keyword>
<accession>A0A1G2DXR8</accession>
<keyword evidence="2" id="KW-1133">Transmembrane helix</keyword>
<dbReference type="EMBL" id="MHLW01000023">
    <property type="protein sequence ID" value="OGZ17851.1"/>
    <property type="molecule type" value="Genomic_DNA"/>
</dbReference>
<evidence type="ECO:0000313" key="3">
    <source>
        <dbReference type="EMBL" id="OGZ17851.1"/>
    </source>
</evidence>
<gene>
    <name evidence="3" type="ORF">A2V72_00745</name>
</gene>
<name>A0A1G2DXR8_9BACT</name>
<proteinExistence type="predicted"/>
<evidence type="ECO:0000256" key="2">
    <source>
        <dbReference type="SAM" id="Phobius"/>
    </source>
</evidence>
<reference evidence="3 4" key="1">
    <citation type="journal article" date="2016" name="Nat. Commun.">
        <title>Thousands of microbial genomes shed light on interconnected biogeochemical processes in an aquifer system.</title>
        <authorList>
            <person name="Anantharaman K."/>
            <person name="Brown C.T."/>
            <person name="Hug L.A."/>
            <person name="Sharon I."/>
            <person name="Castelle C.J."/>
            <person name="Probst A.J."/>
            <person name="Thomas B.C."/>
            <person name="Singh A."/>
            <person name="Wilkins M.J."/>
            <person name="Karaoz U."/>
            <person name="Brodie E.L."/>
            <person name="Williams K.H."/>
            <person name="Hubbard S.S."/>
            <person name="Banfield J.F."/>
        </authorList>
    </citation>
    <scope>NUCLEOTIDE SEQUENCE [LARGE SCALE GENOMIC DNA]</scope>
</reference>
<sequence>MRGGGNLMNGNPGYTDPGEDECDRKEQFPEETQSSIFGLLLIGLGYILFTPLGILFWLIAFALYIHFFS</sequence>
<dbReference type="Proteomes" id="UP000178893">
    <property type="component" value="Unassembled WGS sequence"/>
</dbReference>
<keyword evidence="2" id="KW-0472">Membrane</keyword>
<dbReference type="AlphaFoldDB" id="A0A1G2DXR8"/>
<evidence type="ECO:0000313" key="4">
    <source>
        <dbReference type="Proteomes" id="UP000178893"/>
    </source>
</evidence>
<feature type="transmembrane region" description="Helical" evidence="2">
    <location>
        <begin position="36"/>
        <end position="65"/>
    </location>
</feature>